<sequence>MAEIAKPFGWNVLKYIARQSLISAFSQVDLESLTIAFPESHFQQRALKEDIRSSLVESLNQSLEEIDYLIWDLADERLGVFGLHPSGYITRSYEMLELNGMDFVPEKGRLIDFGTDEHFNLWCNALEKFNDFLNSKNLLEKTILWYVPWAFDNIDGTPAPQSFRLNTVKINLAYVRYYQQVIDTTSIRVISPPDELVLADPNHKWGPAPFHYQNAVYESLIEQL</sequence>
<reference evidence="1 2" key="1">
    <citation type="submission" date="2016-10" db="EMBL/GenBank/DDBJ databases">
        <title>Actinomyces aegypiusis sp. nov., isolated from the Aegypius monachus in Qinghai Tibet Plateau China.</title>
        <authorList>
            <person name="Wang Y."/>
        </authorList>
    </citation>
    <scope>NUCLEOTIDE SEQUENCE [LARGE SCALE GENOMIC DNA]</scope>
    <source>
        <strain evidence="1 2">VUL4_3</strain>
    </source>
</reference>
<gene>
    <name evidence="1" type="ORF">BK816_00445</name>
</gene>
<dbReference type="EMBL" id="CP017812">
    <property type="protein sequence ID" value="AOZ73396.1"/>
    <property type="molecule type" value="Genomic_DNA"/>
</dbReference>
<accession>A0A1D9MM70</accession>
<evidence type="ECO:0000313" key="1">
    <source>
        <dbReference type="EMBL" id="AOZ73396.1"/>
    </source>
</evidence>
<protein>
    <submittedName>
        <fullName evidence="1">Uncharacterized protein</fullName>
    </submittedName>
</protein>
<proteinExistence type="predicted"/>
<dbReference type="Pfam" id="PF19786">
    <property type="entry name" value="DUF6270"/>
    <property type="match status" value="1"/>
</dbReference>
<dbReference type="STRING" id="1912795.BK816_00445"/>
<organism evidence="1 2">
    <name type="scientific">Boudabousia tangfeifanii</name>
    <dbReference type="NCBI Taxonomy" id="1912795"/>
    <lineage>
        <taxon>Bacteria</taxon>
        <taxon>Bacillati</taxon>
        <taxon>Actinomycetota</taxon>
        <taxon>Actinomycetes</taxon>
        <taxon>Actinomycetales</taxon>
        <taxon>Actinomycetaceae</taxon>
        <taxon>Boudabousia</taxon>
    </lineage>
</organism>
<keyword evidence="2" id="KW-1185">Reference proteome</keyword>
<dbReference type="InterPro" id="IPR046237">
    <property type="entry name" value="DUF6270"/>
</dbReference>
<name>A0A1D9MM70_9ACTO</name>
<evidence type="ECO:0000313" key="2">
    <source>
        <dbReference type="Proteomes" id="UP000176288"/>
    </source>
</evidence>
<dbReference type="Proteomes" id="UP000176288">
    <property type="component" value="Chromosome"/>
</dbReference>
<dbReference type="KEGG" id="avu:BK816_00445"/>
<dbReference type="AlphaFoldDB" id="A0A1D9MM70"/>